<gene>
    <name evidence="1" type="ORF">BC936DRAFT_137236</name>
</gene>
<organism evidence="1 2">
    <name type="scientific">Jimgerdemannia flammicorona</name>
    <dbReference type="NCBI Taxonomy" id="994334"/>
    <lineage>
        <taxon>Eukaryota</taxon>
        <taxon>Fungi</taxon>
        <taxon>Fungi incertae sedis</taxon>
        <taxon>Mucoromycota</taxon>
        <taxon>Mucoromycotina</taxon>
        <taxon>Endogonomycetes</taxon>
        <taxon>Endogonales</taxon>
        <taxon>Endogonaceae</taxon>
        <taxon>Jimgerdemannia</taxon>
    </lineage>
</organism>
<dbReference type="FunFam" id="1.10.238.10:FF:000527">
    <property type="entry name" value="Calmodulin-3"/>
    <property type="match status" value="1"/>
</dbReference>
<keyword evidence="2" id="KW-1185">Reference proteome</keyword>
<dbReference type="InterPro" id="IPR011992">
    <property type="entry name" value="EF-hand-dom_pair"/>
</dbReference>
<dbReference type="OrthoDB" id="26525at2759"/>
<name>A0A433CXT6_9FUNG</name>
<proteinExistence type="predicted"/>
<dbReference type="Gene3D" id="1.10.238.10">
    <property type="entry name" value="EF-hand"/>
    <property type="match status" value="2"/>
</dbReference>
<dbReference type="PANTHER" id="PTHR23048:SF0">
    <property type="entry name" value="CALMODULIN LIKE 3"/>
    <property type="match status" value="1"/>
</dbReference>
<dbReference type="CDD" id="cd00051">
    <property type="entry name" value="EFh"/>
    <property type="match status" value="2"/>
</dbReference>
<dbReference type="AlphaFoldDB" id="A0A433CXT6"/>
<dbReference type="Proteomes" id="UP000268093">
    <property type="component" value="Unassembled WGS sequence"/>
</dbReference>
<dbReference type="SMART" id="SM00054">
    <property type="entry name" value="EFh"/>
    <property type="match status" value="4"/>
</dbReference>
<dbReference type="InterPro" id="IPR050230">
    <property type="entry name" value="CALM/Myosin/TropC-like"/>
</dbReference>
<comment type="caution">
    <text evidence="1">The sequence shown here is derived from an EMBL/GenBank/DDBJ whole genome shotgun (WGS) entry which is preliminary data.</text>
</comment>
<dbReference type="SUPFAM" id="SSF47473">
    <property type="entry name" value="EF-hand"/>
    <property type="match status" value="1"/>
</dbReference>
<reference evidence="1 2" key="1">
    <citation type="journal article" date="2018" name="New Phytol.">
        <title>Phylogenomics of Endogonaceae and evolution of mycorrhizas within Mucoromycota.</title>
        <authorList>
            <person name="Chang Y."/>
            <person name="Desiro A."/>
            <person name="Na H."/>
            <person name="Sandor L."/>
            <person name="Lipzen A."/>
            <person name="Clum A."/>
            <person name="Barry K."/>
            <person name="Grigoriev I.V."/>
            <person name="Martin F.M."/>
            <person name="Stajich J.E."/>
            <person name="Smith M.E."/>
            <person name="Bonito G."/>
            <person name="Spatafora J.W."/>
        </authorList>
    </citation>
    <scope>NUCLEOTIDE SEQUENCE [LARGE SCALE GENOMIC DNA]</scope>
    <source>
        <strain evidence="1 2">GMNB39</strain>
    </source>
</reference>
<sequence>MADTDTAIPKLNGAQIKELKETFKQFDQNNDGVISLMELREVMGSMKLRPSDEELQQMIKDVDRNENGTIEFEEFVVLMSSPLKTDEDHETQDRELHDAFAHFDLDGSGTISKKELKIAMANLGDDMTPEQIRVTMNTYDLNGDGEIDFQEFKVMMRGETRPQPNTSTSLSRRGSKSRPPWRP</sequence>
<evidence type="ECO:0000313" key="2">
    <source>
        <dbReference type="Proteomes" id="UP000268093"/>
    </source>
</evidence>
<dbReference type="EMBL" id="RBNI01011090">
    <property type="protein sequence ID" value="RUP43400.1"/>
    <property type="molecule type" value="Genomic_DNA"/>
</dbReference>
<dbReference type="GO" id="GO:0016460">
    <property type="term" value="C:myosin II complex"/>
    <property type="evidence" value="ECO:0007669"/>
    <property type="project" value="TreeGrafter"/>
</dbReference>
<dbReference type="Pfam" id="PF13499">
    <property type="entry name" value="EF-hand_7"/>
    <property type="match status" value="2"/>
</dbReference>
<dbReference type="GO" id="GO:0005509">
    <property type="term" value="F:calcium ion binding"/>
    <property type="evidence" value="ECO:0007669"/>
    <property type="project" value="InterPro"/>
</dbReference>
<dbReference type="PANTHER" id="PTHR23048">
    <property type="entry name" value="MYOSIN LIGHT CHAIN 1, 3"/>
    <property type="match status" value="1"/>
</dbReference>
<evidence type="ECO:0000313" key="1">
    <source>
        <dbReference type="EMBL" id="RUP43400.1"/>
    </source>
</evidence>
<dbReference type="InterPro" id="IPR018247">
    <property type="entry name" value="EF_Hand_1_Ca_BS"/>
</dbReference>
<protein>
    <submittedName>
        <fullName evidence="1">Calmodulin</fullName>
    </submittedName>
</protein>
<accession>A0A433CXT6</accession>
<dbReference type="PROSITE" id="PS50222">
    <property type="entry name" value="EF_HAND_2"/>
    <property type="match status" value="4"/>
</dbReference>
<dbReference type="PROSITE" id="PS00018">
    <property type="entry name" value="EF_HAND_1"/>
    <property type="match status" value="4"/>
</dbReference>
<dbReference type="InterPro" id="IPR002048">
    <property type="entry name" value="EF_hand_dom"/>
</dbReference>